<evidence type="ECO:0000256" key="4">
    <source>
        <dbReference type="ARBA" id="ARBA00023163"/>
    </source>
</evidence>
<feature type="domain" description="Fork-head" evidence="8">
    <location>
        <begin position="147"/>
        <end position="237"/>
    </location>
</feature>
<accession>A0AAW2I7K0</accession>
<dbReference type="InterPro" id="IPR047512">
    <property type="entry name" value="FH_FOXJ1"/>
</dbReference>
<dbReference type="InterPro" id="IPR047513">
    <property type="entry name" value="FOXJ1"/>
</dbReference>
<evidence type="ECO:0000256" key="5">
    <source>
        <dbReference type="ARBA" id="ARBA00023242"/>
    </source>
</evidence>
<dbReference type="GO" id="GO:0005634">
    <property type="term" value="C:nucleus"/>
    <property type="evidence" value="ECO:0007669"/>
    <property type="project" value="UniProtKB-SubCell"/>
</dbReference>
<dbReference type="SMART" id="SM00339">
    <property type="entry name" value="FH"/>
    <property type="match status" value="1"/>
</dbReference>
<dbReference type="CDD" id="cd20023">
    <property type="entry name" value="FH_FOXJ1"/>
    <property type="match status" value="1"/>
</dbReference>
<evidence type="ECO:0000256" key="7">
    <source>
        <dbReference type="SAM" id="MobiDB-lite"/>
    </source>
</evidence>
<protein>
    <recommendedName>
        <fullName evidence="8">Fork-head domain-containing protein</fullName>
    </recommendedName>
</protein>
<dbReference type="PRINTS" id="PR00053">
    <property type="entry name" value="FORKHEAD"/>
</dbReference>
<dbReference type="PROSITE" id="PS50039">
    <property type="entry name" value="FORK_HEAD_3"/>
    <property type="match status" value="1"/>
</dbReference>
<evidence type="ECO:0000256" key="2">
    <source>
        <dbReference type="ARBA" id="ARBA00023015"/>
    </source>
</evidence>
<feature type="region of interest" description="Disordered" evidence="7">
    <location>
        <begin position="101"/>
        <end position="120"/>
    </location>
</feature>
<feature type="region of interest" description="Disordered" evidence="7">
    <location>
        <begin position="19"/>
        <end position="60"/>
    </location>
</feature>
<evidence type="ECO:0000313" key="9">
    <source>
        <dbReference type="EMBL" id="KAL0278330.1"/>
    </source>
</evidence>
<keyword evidence="2" id="KW-0805">Transcription regulation</keyword>
<evidence type="ECO:0000259" key="8">
    <source>
        <dbReference type="PROSITE" id="PS50039"/>
    </source>
</evidence>
<dbReference type="Pfam" id="PF00250">
    <property type="entry name" value="Forkhead"/>
    <property type="match status" value="1"/>
</dbReference>
<dbReference type="SUPFAM" id="SSF46785">
    <property type="entry name" value="Winged helix' DNA-binding domain"/>
    <property type="match status" value="1"/>
</dbReference>
<evidence type="ECO:0000256" key="3">
    <source>
        <dbReference type="ARBA" id="ARBA00023125"/>
    </source>
</evidence>
<proteinExistence type="predicted"/>
<sequence>MKKHDGPLECILENLLIKSKDPSEETPSPGCKRPAQPINGLTQKKFRVENKETESAKKTPAPCEDIQILKIETKPPKTTPVDRDLTSLNWLHKLNIVSVPSLPTPPSSPTFQKNPSKKPNSLSLRLQYDTLLSPEMMENYRTNGDKKPPISYATLICMAMRENNNKMTLSAIYSWIRENFLYYKNADPSWQNSIRHNLSLNKCFVKIPRSKDEPGKGGFWRLDIKVLEESRKNKRRIKRHSPNRDNNIKSKPVAKPVKNDVTNTAVRTDQEGDFIDNFNQPVMVEPVNPPVVSLGEDEITSMLLASVGWDDSQLDMLDSLLDAL</sequence>
<evidence type="ECO:0000256" key="1">
    <source>
        <dbReference type="ARBA" id="ARBA00004123"/>
    </source>
</evidence>
<dbReference type="GO" id="GO:0000981">
    <property type="term" value="F:DNA-binding transcription factor activity, RNA polymerase II-specific"/>
    <property type="evidence" value="ECO:0007669"/>
    <property type="project" value="TreeGrafter"/>
</dbReference>
<dbReference type="AlphaFoldDB" id="A0AAW2I7K0"/>
<keyword evidence="4" id="KW-0804">Transcription</keyword>
<feature type="compositionally biased region" description="Basic residues" evidence="7">
    <location>
        <begin position="232"/>
        <end position="241"/>
    </location>
</feature>
<feature type="compositionally biased region" description="Basic and acidic residues" evidence="7">
    <location>
        <begin position="46"/>
        <end position="57"/>
    </location>
</feature>
<name>A0AAW2I7K0_9NEOP</name>
<dbReference type="FunFam" id="1.10.10.10:FF:000030">
    <property type="entry name" value="Forkhead box protein K2"/>
    <property type="match status" value="1"/>
</dbReference>
<dbReference type="InterPro" id="IPR030456">
    <property type="entry name" value="TF_fork_head_CS_2"/>
</dbReference>
<dbReference type="GO" id="GO:0000978">
    <property type="term" value="F:RNA polymerase II cis-regulatory region sequence-specific DNA binding"/>
    <property type="evidence" value="ECO:0007669"/>
    <property type="project" value="TreeGrafter"/>
</dbReference>
<feature type="region of interest" description="Disordered" evidence="7">
    <location>
        <begin position="232"/>
        <end position="254"/>
    </location>
</feature>
<keyword evidence="5 6" id="KW-0539">Nucleus</keyword>
<reference evidence="9" key="1">
    <citation type="journal article" date="2024" name="Gigascience">
        <title>Chromosome-level genome of the poultry shaft louse Menopon gallinae provides insight into the host-switching and adaptive evolution of parasitic lice.</title>
        <authorList>
            <person name="Xu Y."/>
            <person name="Ma L."/>
            <person name="Liu S."/>
            <person name="Liang Y."/>
            <person name="Liu Q."/>
            <person name="He Z."/>
            <person name="Tian L."/>
            <person name="Duan Y."/>
            <person name="Cai W."/>
            <person name="Li H."/>
            <person name="Song F."/>
        </authorList>
    </citation>
    <scope>NUCLEOTIDE SEQUENCE</scope>
    <source>
        <strain evidence="9">Cailab_2023a</strain>
    </source>
</reference>
<comment type="subcellular location">
    <subcellularLocation>
        <location evidence="1 6">Nucleus</location>
    </subcellularLocation>
</comment>
<dbReference type="PANTHER" id="PTHR46805">
    <property type="entry name" value="FORKHEAD BOX PROTEIN J1"/>
    <property type="match status" value="1"/>
</dbReference>
<feature type="compositionally biased region" description="Polar residues" evidence="7">
    <location>
        <begin position="111"/>
        <end position="120"/>
    </location>
</feature>
<dbReference type="Gene3D" id="1.10.10.10">
    <property type="entry name" value="Winged helix-like DNA-binding domain superfamily/Winged helix DNA-binding domain"/>
    <property type="match status" value="1"/>
</dbReference>
<organism evidence="9">
    <name type="scientific">Menopon gallinae</name>
    <name type="common">poultry shaft louse</name>
    <dbReference type="NCBI Taxonomy" id="328185"/>
    <lineage>
        <taxon>Eukaryota</taxon>
        <taxon>Metazoa</taxon>
        <taxon>Ecdysozoa</taxon>
        <taxon>Arthropoda</taxon>
        <taxon>Hexapoda</taxon>
        <taxon>Insecta</taxon>
        <taxon>Pterygota</taxon>
        <taxon>Neoptera</taxon>
        <taxon>Paraneoptera</taxon>
        <taxon>Psocodea</taxon>
        <taxon>Troctomorpha</taxon>
        <taxon>Phthiraptera</taxon>
        <taxon>Amblycera</taxon>
        <taxon>Menoponidae</taxon>
        <taxon>Menopon</taxon>
    </lineage>
</organism>
<dbReference type="EMBL" id="JARGDH010000001">
    <property type="protein sequence ID" value="KAL0278330.1"/>
    <property type="molecule type" value="Genomic_DNA"/>
</dbReference>
<comment type="caution">
    <text evidence="9">The sequence shown here is derived from an EMBL/GenBank/DDBJ whole genome shotgun (WGS) entry which is preliminary data.</text>
</comment>
<dbReference type="PANTHER" id="PTHR46805:SF1">
    <property type="entry name" value="FORKHEAD BOX PROTEIN J1"/>
    <property type="match status" value="1"/>
</dbReference>
<dbReference type="InterPro" id="IPR036388">
    <property type="entry name" value="WH-like_DNA-bd_sf"/>
</dbReference>
<dbReference type="PROSITE" id="PS00658">
    <property type="entry name" value="FORK_HEAD_2"/>
    <property type="match status" value="1"/>
</dbReference>
<evidence type="ECO:0000256" key="6">
    <source>
        <dbReference type="PROSITE-ProRule" id="PRU00089"/>
    </source>
</evidence>
<dbReference type="InterPro" id="IPR001766">
    <property type="entry name" value="Fork_head_dom"/>
</dbReference>
<keyword evidence="3 6" id="KW-0238">DNA-binding</keyword>
<feature type="DNA-binding region" description="Fork-head" evidence="6">
    <location>
        <begin position="147"/>
        <end position="237"/>
    </location>
</feature>
<dbReference type="InterPro" id="IPR036390">
    <property type="entry name" value="WH_DNA-bd_sf"/>
</dbReference>
<gene>
    <name evidence="9" type="ORF">PYX00_000177</name>
</gene>